<dbReference type="EMBL" id="QNUK01000264">
    <property type="protein sequence ID" value="KAF5896764.1"/>
    <property type="molecule type" value="Genomic_DNA"/>
</dbReference>
<gene>
    <name evidence="7" type="ORF">DAT39_013532</name>
</gene>
<keyword evidence="4 6" id="KW-1133">Transmembrane helix</keyword>
<keyword evidence="8" id="KW-1185">Reference proteome</keyword>
<feature type="transmembrane region" description="Helical" evidence="6">
    <location>
        <begin position="113"/>
        <end position="134"/>
    </location>
</feature>
<evidence type="ECO:0000313" key="7">
    <source>
        <dbReference type="EMBL" id="KAF5896764.1"/>
    </source>
</evidence>
<dbReference type="OrthoDB" id="10071849at2759"/>
<protein>
    <submittedName>
        <fullName evidence="7">Membrane-spanning 4-domains subfamily A member 4A-like</fullName>
    </submittedName>
</protein>
<feature type="transmembrane region" description="Helical" evidence="6">
    <location>
        <begin position="52"/>
        <end position="74"/>
    </location>
</feature>
<proteinExistence type="inferred from homology"/>
<dbReference type="AlphaFoldDB" id="A0A8J4TT36"/>
<evidence type="ECO:0000256" key="6">
    <source>
        <dbReference type="SAM" id="Phobius"/>
    </source>
</evidence>
<dbReference type="PANTHER" id="PTHR23320:SF128">
    <property type="entry name" value="MEMBRANE-SPANNING 4-DOMAINS SUBFAMILY A MEMBER 4A"/>
    <property type="match status" value="1"/>
</dbReference>
<evidence type="ECO:0000256" key="5">
    <source>
        <dbReference type="ARBA" id="ARBA00023136"/>
    </source>
</evidence>
<accession>A0A8J4TT36</accession>
<evidence type="ECO:0000256" key="3">
    <source>
        <dbReference type="ARBA" id="ARBA00022692"/>
    </source>
</evidence>
<keyword evidence="5 6" id="KW-0472">Membrane</keyword>
<sequence>MASAPIPLSNVASGYTIVTQVVPTSTASATAGQNLAQTQSPLQTFLKGEPKALGTVQIMIGVVTILFGIVLAVSPMSASVGTWVVFWSALFYISAGSLAVSGSNKLNACVVKAALGVNVLCTIAAGIAIIIFSLDLVTMQIFSSHYNQERTTGIIGVLLVFALLQFAISIAISVFTCKATCNGETTLNIINVVQNPESAVPMVDSFPAYQAQP</sequence>
<evidence type="ECO:0000256" key="2">
    <source>
        <dbReference type="ARBA" id="ARBA00009565"/>
    </source>
</evidence>
<evidence type="ECO:0000313" key="8">
    <source>
        <dbReference type="Proteomes" id="UP000727407"/>
    </source>
</evidence>
<comment type="similarity">
    <text evidence="2">Belongs to the MS4A family.</text>
</comment>
<name>A0A8J4TT36_CLAMG</name>
<dbReference type="PANTHER" id="PTHR23320">
    <property type="entry name" value="MEMBRANE-SPANNING 4-DOMAINS SUBFAMILY A MS4A -RELATED"/>
    <property type="match status" value="1"/>
</dbReference>
<keyword evidence="3 6" id="KW-0812">Transmembrane</keyword>
<dbReference type="Proteomes" id="UP000727407">
    <property type="component" value="Unassembled WGS sequence"/>
</dbReference>
<dbReference type="GO" id="GO:0016020">
    <property type="term" value="C:membrane"/>
    <property type="evidence" value="ECO:0007669"/>
    <property type="project" value="UniProtKB-SubCell"/>
</dbReference>
<comment type="subcellular location">
    <subcellularLocation>
        <location evidence="1">Membrane</location>
        <topology evidence="1">Multi-pass membrane protein</topology>
    </subcellularLocation>
</comment>
<reference evidence="7" key="1">
    <citation type="submission" date="2020-07" db="EMBL/GenBank/DDBJ databases">
        <title>Clarias magur genome sequencing, assembly and annotation.</title>
        <authorList>
            <person name="Kushwaha B."/>
            <person name="Kumar R."/>
            <person name="Das P."/>
            <person name="Joshi C.G."/>
            <person name="Kumar D."/>
            <person name="Nagpure N.S."/>
            <person name="Pandey M."/>
            <person name="Agarwal S."/>
            <person name="Srivastava S."/>
            <person name="Singh M."/>
            <person name="Sahoo L."/>
            <person name="Jayasankar P."/>
            <person name="Meher P.K."/>
            <person name="Koringa P.G."/>
            <person name="Iquebal M.A."/>
            <person name="Das S.P."/>
            <person name="Bit A."/>
            <person name="Patnaik S."/>
            <person name="Patel N."/>
            <person name="Shah T.M."/>
            <person name="Hinsu A."/>
            <person name="Jena J.K."/>
        </authorList>
    </citation>
    <scope>NUCLEOTIDE SEQUENCE</scope>
    <source>
        <strain evidence="7">CIFAMagur01</strain>
        <tissue evidence="7">Testis</tissue>
    </source>
</reference>
<dbReference type="InterPro" id="IPR030417">
    <property type="entry name" value="MS4A"/>
</dbReference>
<dbReference type="Pfam" id="PF04103">
    <property type="entry name" value="CD20"/>
    <property type="match status" value="1"/>
</dbReference>
<feature type="non-terminal residue" evidence="7">
    <location>
        <position position="213"/>
    </location>
</feature>
<evidence type="ECO:0000256" key="4">
    <source>
        <dbReference type="ARBA" id="ARBA00022989"/>
    </source>
</evidence>
<evidence type="ECO:0000256" key="1">
    <source>
        <dbReference type="ARBA" id="ARBA00004141"/>
    </source>
</evidence>
<feature type="transmembrane region" description="Helical" evidence="6">
    <location>
        <begin position="154"/>
        <end position="175"/>
    </location>
</feature>
<feature type="transmembrane region" description="Helical" evidence="6">
    <location>
        <begin position="80"/>
        <end position="101"/>
    </location>
</feature>
<comment type="caution">
    <text evidence="7">The sequence shown here is derived from an EMBL/GenBank/DDBJ whole genome shotgun (WGS) entry which is preliminary data.</text>
</comment>
<organism evidence="7 8">
    <name type="scientific">Clarias magur</name>
    <name type="common">Asian catfish</name>
    <name type="synonym">Macropteronotus magur</name>
    <dbReference type="NCBI Taxonomy" id="1594786"/>
    <lineage>
        <taxon>Eukaryota</taxon>
        <taxon>Metazoa</taxon>
        <taxon>Chordata</taxon>
        <taxon>Craniata</taxon>
        <taxon>Vertebrata</taxon>
        <taxon>Euteleostomi</taxon>
        <taxon>Actinopterygii</taxon>
        <taxon>Neopterygii</taxon>
        <taxon>Teleostei</taxon>
        <taxon>Ostariophysi</taxon>
        <taxon>Siluriformes</taxon>
        <taxon>Clariidae</taxon>
        <taxon>Clarias</taxon>
    </lineage>
</organism>
<dbReference type="InterPro" id="IPR007237">
    <property type="entry name" value="CD20-like"/>
</dbReference>